<reference evidence="1" key="1">
    <citation type="submission" date="2023-06" db="EMBL/GenBank/DDBJ databases">
        <authorList>
            <consortium name="Lawrence Berkeley National Laboratory"/>
            <person name="Ahrendt S."/>
            <person name="Sahu N."/>
            <person name="Indic B."/>
            <person name="Wong-Bajracharya J."/>
            <person name="Merenyi Z."/>
            <person name="Ke H.-M."/>
            <person name="Monk M."/>
            <person name="Kocsube S."/>
            <person name="Drula E."/>
            <person name="Lipzen A."/>
            <person name="Balint B."/>
            <person name="Henrissat B."/>
            <person name="Andreopoulos B."/>
            <person name="Martin F.M."/>
            <person name="Harder C.B."/>
            <person name="Rigling D."/>
            <person name="Ford K.L."/>
            <person name="Foster G.D."/>
            <person name="Pangilinan J."/>
            <person name="Papanicolaou A."/>
            <person name="Barry K."/>
            <person name="LaButti K."/>
            <person name="Viragh M."/>
            <person name="Koriabine M."/>
            <person name="Yan M."/>
            <person name="Riley R."/>
            <person name="Champramary S."/>
            <person name="Plett K.L."/>
            <person name="Tsai I.J."/>
            <person name="Slot J."/>
            <person name="Sipos G."/>
            <person name="Plett J."/>
            <person name="Nagy L.G."/>
            <person name="Grigoriev I.V."/>
        </authorList>
    </citation>
    <scope>NUCLEOTIDE SEQUENCE</scope>
    <source>
        <strain evidence="1">CCBAS 213</strain>
    </source>
</reference>
<dbReference type="InterPro" id="IPR011990">
    <property type="entry name" value="TPR-like_helical_dom_sf"/>
</dbReference>
<dbReference type="RefSeq" id="XP_060321992.1">
    <property type="nucleotide sequence ID" value="XM_060468278.1"/>
</dbReference>
<dbReference type="Gene3D" id="1.25.40.10">
    <property type="entry name" value="Tetratricopeptide repeat domain"/>
    <property type="match status" value="1"/>
</dbReference>
<evidence type="ECO:0000313" key="2">
    <source>
        <dbReference type="Proteomes" id="UP001175211"/>
    </source>
</evidence>
<keyword evidence="2" id="KW-1185">Reference proteome</keyword>
<dbReference type="InterPro" id="IPR053137">
    <property type="entry name" value="NLR-like"/>
</dbReference>
<dbReference type="Proteomes" id="UP001175211">
    <property type="component" value="Unassembled WGS sequence"/>
</dbReference>
<evidence type="ECO:0000313" key="1">
    <source>
        <dbReference type="EMBL" id="KAK0435463.1"/>
    </source>
</evidence>
<feature type="non-terminal residue" evidence="1">
    <location>
        <position position="1"/>
    </location>
</feature>
<comment type="caution">
    <text evidence="1">The sequence shown here is derived from an EMBL/GenBank/DDBJ whole genome shotgun (WGS) entry which is preliminary data.</text>
</comment>
<sequence length="94" mass="10817">LLEMYKNDLEEDHPITLLAMSNLASTYQNQGQWKEAEELELQVLSARKLVSGKDHPMTLLAMSNLAPTYRNQGRWKEAEEPELLISLANYKDQL</sequence>
<accession>A0AA39J738</accession>
<dbReference type="PANTHER" id="PTHR46082">
    <property type="entry name" value="ATP/GTP-BINDING PROTEIN-RELATED"/>
    <property type="match status" value="1"/>
</dbReference>
<dbReference type="AlphaFoldDB" id="A0AA39J738"/>
<dbReference type="EMBL" id="JAUEPS010000148">
    <property type="protein sequence ID" value="KAK0435463.1"/>
    <property type="molecule type" value="Genomic_DNA"/>
</dbReference>
<organism evidence="1 2">
    <name type="scientific">Armillaria tabescens</name>
    <name type="common">Ringless honey mushroom</name>
    <name type="synonym">Agaricus tabescens</name>
    <dbReference type="NCBI Taxonomy" id="1929756"/>
    <lineage>
        <taxon>Eukaryota</taxon>
        <taxon>Fungi</taxon>
        <taxon>Dikarya</taxon>
        <taxon>Basidiomycota</taxon>
        <taxon>Agaricomycotina</taxon>
        <taxon>Agaricomycetes</taxon>
        <taxon>Agaricomycetidae</taxon>
        <taxon>Agaricales</taxon>
        <taxon>Marasmiineae</taxon>
        <taxon>Physalacriaceae</taxon>
        <taxon>Desarmillaria</taxon>
    </lineage>
</organism>
<protein>
    <recommendedName>
        <fullName evidence="3">Kinesin light chain</fullName>
    </recommendedName>
</protein>
<gene>
    <name evidence="1" type="ORF">EV420DRAFT_1281686</name>
</gene>
<name>A0AA39J738_ARMTA</name>
<dbReference type="Pfam" id="PF13374">
    <property type="entry name" value="TPR_10"/>
    <property type="match status" value="2"/>
</dbReference>
<dbReference type="SUPFAM" id="SSF48452">
    <property type="entry name" value="TPR-like"/>
    <property type="match status" value="1"/>
</dbReference>
<proteinExistence type="predicted"/>
<dbReference type="PANTHER" id="PTHR46082:SF11">
    <property type="entry name" value="AAA+ ATPASE DOMAIN-CONTAINING PROTEIN-RELATED"/>
    <property type="match status" value="1"/>
</dbReference>
<evidence type="ECO:0008006" key="3">
    <source>
        <dbReference type="Google" id="ProtNLM"/>
    </source>
</evidence>
<dbReference type="GeneID" id="85351826"/>